<proteinExistence type="predicted"/>
<feature type="domain" description="RRM" evidence="4">
    <location>
        <begin position="217"/>
        <end position="294"/>
    </location>
</feature>
<keyword evidence="1 2" id="KW-0694">RNA-binding</keyword>
<feature type="region of interest" description="Disordered" evidence="3">
    <location>
        <begin position="296"/>
        <end position="315"/>
    </location>
</feature>
<dbReference type="GO" id="GO:0005737">
    <property type="term" value="C:cytoplasm"/>
    <property type="evidence" value="ECO:0007669"/>
    <property type="project" value="TreeGrafter"/>
</dbReference>
<gene>
    <name evidence="5" type="ORF">BZG36_05493</name>
</gene>
<sequence>MQPSSFHQGRAGIAAEHTFLSSAPYQQLSAYHGTASPSRQLIVSNLPYRVRWQDLKDLFRKAGNILRADVALDGDNKSKGYGTVLFARPEDAQRAISMFRHRKWQGRTIEVREVHDPSQTYPHMLFSSAYTESPSLNAPVSVGMDNLTNSTYLLNSAMSPPLSMAQEQLSGMSTPSGRLQASYPRISNASDLSHPLFGLDANLGLLDQRANPAMLSRRLFVSNLPYSTQWQELKDLFRNAGNIQRADIAQGADGRSKGFATVLFATAADAMRALAIYDGFNFQGRRLRVSIDTTGIPSIPTPLHPPTSTSALSSIPTRYPSTFSSHNFAALSNSSSPRIRQSDLPAHLGSGPLDEINFSNYPRYGPELPLGIRSTLSGQSSLSMTSSLSSITARSFTDSPFDASSSRGTNTPSNRQYQLPPLRSPLSPSPDHPGWEFSPFDDPQHTASTSHRSPHIVSYNEYQDDDIQFEQLSSSISLLGLNDHNQKQQGNALFQGQPFYNKDYNARLP</sequence>
<dbReference type="Pfam" id="PF00076">
    <property type="entry name" value="RRM_1"/>
    <property type="match status" value="2"/>
</dbReference>
<dbReference type="GO" id="GO:0005634">
    <property type="term" value="C:nucleus"/>
    <property type="evidence" value="ECO:0007669"/>
    <property type="project" value="TreeGrafter"/>
</dbReference>
<evidence type="ECO:0000313" key="5">
    <source>
        <dbReference type="EMBL" id="OZJ02190.1"/>
    </source>
</evidence>
<dbReference type="AlphaFoldDB" id="A0A261XV15"/>
<comment type="caution">
    <text evidence="5">The sequence shown here is derived from an EMBL/GenBank/DDBJ whole genome shotgun (WGS) entry which is preliminary data.</text>
</comment>
<evidence type="ECO:0000313" key="6">
    <source>
        <dbReference type="Proteomes" id="UP000242875"/>
    </source>
</evidence>
<evidence type="ECO:0000259" key="4">
    <source>
        <dbReference type="PROSITE" id="PS50102"/>
    </source>
</evidence>
<dbReference type="SUPFAM" id="SSF54928">
    <property type="entry name" value="RNA-binding domain, RBD"/>
    <property type="match status" value="2"/>
</dbReference>
<dbReference type="GO" id="GO:0003729">
    <property type="term" value="F:mRNA binding"/>
    <property type="evidence" value="ECO:0007669"/>
    <property type="project" value="TreeGrafter"/>
</dbReference>
<dbReference type="InterPro" id="IPR035979">
    <property type="entry name" value="RBD_domain_sf"/>
</dbReference>
<feature type="compositionally biased region" description="Polar residues" evidence="3">
    <location>
        <begin position="306"/>
        <end position="315"/>
    </location>
</feature>
<dbReference type="PROSITE" id="PS50102">
    <property type="entry name" value="RRM"/>
    <property type="match status" value="2"/>
</dbReference>
<dbReference type="InterPro" id="IPR000504">
    <property type="entry name" value="RRM_dom"/>
</dbReference>
<name>A0A261XV15_9FUNG</name>
<feature type="compositionally biased region" description="Polar residues" evidence="3">
    <location>
        <begin position="399"/>
        <end position="417"/>
    </location>
</feature>
<protein>
    <recommendedName>
        <fullName evidence="4">RRM domain-containing protein</fullName>
    </recommendedName>
</protein>
<organism evidence="5 6">
    <name type="scientific">Bifiguratus adelaidae</name>
    <dbReference type="NCBI Taxonomy" id="1938954"/>
    <lineage>
        <taxon>Eukaryota</taxon>
        <taxon>Fungi</taxon>
        <taxon>Fungi incertae sedis</taxon>
        <taxon>Mucoromycota</taxon>
        <taxon>Mucoromycotina</taxon>
        <taxon>Endogonomycetes</taxon>
        <taxon>Endogonales</taxon>
        <taxon>Endogonales incertae sedis</taxon>
        <taxon>Bifiguratus</taxon>
    </lineage>
</organism>
<evidence type="ECO:0000256" key="2">
    <source>
        <dbReference type="PROSITE-ProRule" id="PRU00176"/>
    </source>
</evidence>
<dbReference type="Proteomes" id="UP000242875">
    <property type="component" value="Unassembled WGS sequence"/>
</dbReference>
<feature type="region of interest" description="Disordered" evidence="3">
    <location>
        <begin position="399"/>
        <end position="453"/>
    </location>
</feature>
<evidence type="ECO:0000256" key="3">
    <source>
        <dbReference type="SAM" id="MobiDB-lite"/>
    </source>
</evidence>
<dbReference type="InterPro" id="IPR012677">
    <property type="entry name" value="Nucleotide-bd_a/b_plait_sf"/>
</dbReference>
<accession>A0A261XV15</accession>
<dbReference type="Gene3D" id="3.30.70.330">
    <property type="match status" value="2"/>
</dbReference>
<dbReference type="SMART" id="SM00360">
    <property type="entry name" value="RRM"/>
    <property type="match status" value="2"/>
</dbReference>
<dbReference type="OrthoDB" id="1049195at2759"/>
<keyword evidence="6" id="KW-1185">Reference proteome</keyword>
<dbReference type="PANTHER" id="PTHR23003">
    <property type="entry name" value="RNA RECOGNITION MOTIF RRM DOMAIN CONTAINING PROTEIN"/>
    <property type="match status" value="1"/>
</dbReference>
<dbReference type="GO" id="GO:1990904">
    <property type="term" value="C:ribonucleoprotein complex"/>
    <property type="evidence" value="ECO:0007669"/>
    <property type="project" value="TreeGrafter"/>
</dbReference>
<feature type="domain" description="RRM" evidence="4">
    <location>
        <begin position="39"/>
        <end position="116"/>
    </location>
</feature>
<feature type="region of interest" description="Disordered" evidence="3">
    <location>
        <begin position="332"/>
        <end position="352"/>
    </location>
</feature>
<dbReference type="InterPro" id="IPR050374">
    <property type="entry name" value="RRT5_SRSF_SR"/>
</dbReference>
<dbReference type="EMBL" id="MVBO01000178">
    <property type="protein sequence ID" value="OZJ02190.1"/>
    <property type="molecule type" value="Genomic_DNA"/>
</dbReference>
<evidence type="ECO:0000256" key="1">
    <source>
        <dbReference type="ARBA" id="ARBA00022884"/>
    </source>
</evidence>
<dbReference type="PANTHER" id="PTHR23003:SF64">
    <property type="entry name" value="RRM DOMAIN-CONTAINING PROTEIN"/>
    <property type="match status" value="1"/>
</dbReference>
<reference evidence="5 6" key="1">
    <citation type="journal article" date="2017" name="Mycologia">
        <title>Bifiguratus adelaidae, gen. et sp. nov., a new member of Mucoromycotina in endophytic and soil-dwelling habitats.</title>
        <authorList>
            <person name="Torres-Cruz T.J."/>
            <person name="Billingsley Tobias T.L."/>
            <person name="Almatruk M."/>
            <person name="Hesse C."/>
            <person name="Kuske C.R."/>
            <person name="Desiro A."/>
            <person name="Benucci G.M."/>
            <person name="Bonito G."/>
            <person name="Stajich J.E."/>
            <person name="Dunlap C."/>
            <person name="Arnold A.E."/>
            <person name="Porras-Alfaro A."/>
        </authorList>
    </citation>
    <scope>NUCLEOTIDE SEQUENCE [LARGE SCALE GENOMIC DNA]</scope>
    <source>
        <strain evidence="5 6">AZ0501</strain>
    </source>
</reference>